<dbReference type="InterPro" id="IPR003749">
    <property type="entry name" value="ThiS/MoaD-like"/>
</dbReference>
<dbReference type="NCBIfam" id="TIGR01687">
    <property type="entry name" value="moaD_arch"/>
    <property type="match status" value="1"/>
</dbReference>
<dbReference type="CDD" id="cd17040">
    <property type="entry name" value="Ubl_MoaD_like"/>
    <property type="match status" value="1"/>
</dbReference>
<accession>A0A5C5WMY8</accession>
<evidence type="ECO:0000313" key="1">
    <source>
        <dbReference type="EMBL" id="TWT51987.1"/>
    </source>
</evidence>
<dbReference type="OrthoDB" id="287342at2"/>
<evidence type="ECO:0000313" key="2">
    <source>
        <dbReference type="Proteomes" id="UP000317243"/>
    </source>
</evidence>
<gene>
    <name evidence="1" type="ORF">KOR42_32700</name>
</gene>
<dbReference type="InterPro" id="IPR012675">
    <property type="entry name" value="Beta-grasp_dom_sf"/>
</dbReference>
<dbReference type="AlphaFoldDB" id="A0A5C5WMY8"/>
<dbReference type="Proteomes" id="UP000317243">
    <property type="component" value="Unassembled WGS sequence"/>
</dbReference>
<dbReference type="InterPro" id="IPR010038">
    <property type="entry name" value="MoaD_arc-typ"/>
</dbReference>
<keyword evidence="2" id="KW-1185">Reference proteome</keyword>
<comment type="caution">
    <text evidence="1">The sequence shown here is derived from an EMBL/GenBank/DDBJ whole genome shotgun (WGS) entry which is preliminary data.</text>
</comment>
<protein>
    <submittedName>
        <fullName evidence="1">ThiS family protein</fullName>
    </submittedName>
</protein>
<dbReference type="RefSeq" id="WP_146510743.1">
    <property type="nucleotide sequence ID" value="NZ_SIHI01000009.1"/>
</dbReference>
<dbReference type="SUPFAM" id="SSF54285">
    <property type="entry name" value="MoaD/ThiS"/>
    <property type="match status" value="1"/>
</dbReference>
<dbReference type="InterPro" id="IPR016155">
    <property type="entry name" value="Mopterin_synth/thiamin_S_b"/>
</dbReference>
<reference evidence="1 2" key="1">
    <citation type="submission" date="2019-02" db="EMBL/GenBank/DDBJ databases">
        <title>Deep-cultivation of Planctomycetes and their phenomic and genomic characterization uncovers novel biology.</title>
        <authorList>
            <person name="Wiegand S."/>
            <person name="Jogler M."/>
            <person name="Boedeker C."/>
            <person name="Pinto D."/>
            <person name="Vollmers J."/>
            <person name="Rivas-Marin E."/>
            <person name="Kohn T."/>
            <person name="Peeters S.H."/>
            <person name="Heuer A."/>
            <person name="Rast P."/>
            <person name="Oberbeckmann S."/>
            <person name="Bunk B."/>
            <person name="Jeske O."/>
            <person name="Meyerdierks A."/>
            <person name="Storesund J.E."/>
            <person name="Kallscheuer N."/>
            <person name="Luecker S."/>
            <person name="Lage O.M."/>
            <person name="Pohl T."/>
            <person name="Merkel B.J."/>
            <person name="Hornburger P."/>
            <person name="Mueller R.-W."/>
            <person name="Bruemmer F."/>
            <person name="Labrenz M."/>
            <person name="Spormann A.M."/>
            <person name="Op Den Camp H."/>
            <person name="Overmann J."/>
            <person name="Amann R."/>
            <person name="Jetten M.S.M."/>
            <person name="Mascher T."/>
            <person name="Medema M.H."/>
            <person name="Devos D.P."/>
            <person name="Kaster A.-K."/>
            <person name="Ovreas L."/>
            <person name="Rohde M."/>
            <person name="Galperin M.Y."/>
            <person name="Jogler C."/>
        </authorList>
    </citation>
    <scope>NUCLEOTIDE SEQUENCE [LARGE SCALE GENOMIC DNA]</scope>
    <source>
        <strain evidence="1 2">KOR42</strain>
    </source>
</reference>
<dbReference type="Gene3D" id="3.10.20.30">
    <property type="match status" value="1"/>
</dbReference>
<dbReference type="Pfam" id="PF02597">
    <property type="entry name" value="ThiS"/>
    <property type="match status" value="1"/>
</dbReference>
<organism evidence="1 2">
    <name type="scientific">Thalassoglobus neptunius</name>
    <dbReference type="NCBI Taxonomy" id="1938619"/>
    <lineage>
        <taxon>Bacteria</taxon>
        <taxon>Pseudomonadati</taxon>
        <taxon>Planctomycetota</taxon>
        <taxon>Planctomycetia</taxon>
        <taxon>Planctomycetales</taxon>
        <taxon>Planctomycetaceae</taxon>
        <taxon>Thalassoglobus</taxon>
    </lineage>
</organism>
<dbReference type="EMBL" id="SIHI01000009">
    <property type="protein sequence ID" value="TWT51987.1"/>
    <property type="molecule type" value="Genomic_DNA"/>
</dbReference>
<name>A0A5C5WMY8_9PLAN</name>
<sequence length="86" mass="9539">MVKVEFFGIPRQRTGVSHTTLEATTIGNLLNLLAQQYPDFRDTCMEEEQLTKDVLVSVNGKTTTRDRACPLQENDNVLILTADVGG</sequence>
<proteinExistence type="predicted"/>